<feature type="transmembrane region" description="Helical" evidence="7">
    <location>
        <begin position="40"/>
        <end position="61"/>
    </location>
</feature>
<feature type="transmembrane region" description="Helical" evidence="7">
    <location>
        <begin position="624"/>
        <end position="645"/>
    </location>
</feature>
<dbReference type="GO" id="GO:0005886">
    <property type="term" value="C:plasma membrane"/>
    <property type="evidence" value="ECO:0007669"/>
    <property type="project" value="TreeGrafter"/>
</dbReference>
<protein>
    <submittedName>
        <fullName evidence="8">Sodium/glucose cotransporter</fullName>
    </submittedName>
</protein>
<evidence type="ECO:0000256" key="1">
    <source>
        <dbReference type="ARBA" id="ARBA00004141"/>
    </source>
</evidence>
<dbReference type="Pfam" id="PF00474">
    <property type="entry name" value="SSF"/>
    <property type="match status" value="2"/>
</dbReference>
<dbReference type="AlphaFoldDB" id="A0A518K8U1"/>
<keyword evidence="5 7" id="KW-0472">Membrane</keyword>
<organism evidence="8 9">
    <name type="scientific">Botrimarina mediterranea</name>
    <dbReference type="NCBI Taxonomy" id="2528022"/>
    <lineage>
        <taxon>Bacteria</taxon>
        <taxon>Pseudomonadati</taxon>
        <taxon>Planctomycetota</taxon>
        <taxon>Planctomycetia</taxon>
        <taxon>Pirellulales</taxon>
        <taxon>Lacipirellulaceae</taxon>
        <taxon>Botrimarina</taxon>
    </lineage>
</organism>
<feature type="transmembrane region" description="Helical" evidence="7">
    <location>
        <begin position="187"/>
        <end position="209"/>
    </location>
</feature>
<dbReference type="Gene3D" id="1.20.1730.10">
    <property type="entry name" value="Sodium/glucose cotransporter"/>
    <property type="match status" value="1"/>
</dbReference>
<keyword evidence="4 7" id="KW-1133">Transmembrane helix</keyword>
<feature type="transmembrane region" description="Helical" evidence="7">
    <location>
        <begin position="303"/>
        <end position="328"/>
    </location>
</feature>
<reference evidence="8 9" key="1">
    <citation type="submission" date="2019-02" db="EMBL/GenBank/DDBJ databases">
        <title>Deep-cultivation of Planctomycetes and their phenomic and genomic characterization uncovers novel biology.</title>
        <authorList>
            <person name="Wiegand S."/>
            <person name="Jogler M."/>
            <person name="Boedeker C."/>
            <person name="Pinto D."/>
            <person name="Vollmers J."/>
            <person name="Rivas-Marin E."/>
            <person name="Kohn T."/>
            <person name="Peeters S.H."/>
            <person name="Heuer A."/>
            <person name="Rast P."/>
            <person name="Oberbeckmann S."/>
            <person name="Bunk B."/>
            <person name="Jeske O."/>
            <person name="Meyerdierks A."/>
            <person name="Storesund J.E."/>
            <person name="Kallscheuer N."/>
            <person name="Luecker S."/>
            <person name="Lage O.M."/>
            <person name="Pohl T."/>
            <person name="Merkel B.J."/>
            <person name="Hornburger P."/>
            <person name="Mueller R.-W."/>
            <person name="Bruemmer F."/>
            <person name="Labrenz M."/>
            <person name="Spormann A.M."/>
            <person name="Op den Camp H."/>
            <person name="Overmann J."/>
            <person name="Amann R."/>
            <person name="Jetten M.S.M."/>
            <person name="Mascher T."/>
            <person name="Medema M.H."/>
            <person name="Devos D.P."/>
            <person name="Kaster A.-K."/>
            <person name="Ovreas L."/>
            <person name="Rohde M."/>
            <person name="Galperin M.Y."/>
            <person name="Jogler C."/>
        </authorList>
    </citation>
    <scope>NUCLEOTIDE SEQUENCE [LARGE SCALE GENOMIC DNA]</scope>
    <source>
        <strain evidence="8 9">Spa11</strain>
    </source>
</reference>
<dbReference type="NCBIfam" id="TIGR00813">
    <property type="entry name" value="sss"/>
    <property type="match status" value="1"/>
</dbReference>
<feature type="transmembrane region" description="Helical" evidence="7">
    <location>
        <begin position="586"/>
        <end position="604"/>
    </location>
</feature>
<feature type="transmembrane region" description="Helical" evidence="7">
    <location>
        <begin position="666"/>
        <end position="688"/>
    </location>
</feature>
<feature type="transmembrane region" description="Helical" evidence="7">
    <location>
        <begin position="125"/>
        <end position="149"/>
    </location>
</feature>
<comment type="subcellular location">
    <subcellularLocation>
        <location evidence="1">Membrane</location>
        <topology evidence="1">Multi-pass membrane protein</topology>
    </subcellularLocation>
</comment>
<dbReference type="InterPro" id="IPR001734">
    <property type="entry name" value="Na/solute_symporter"/>
</dbReference>
<feature type="transmembrane region" description="Helical" evidence="7">
    <location>
        <begin position="555"/>
        <end position="579"/>
    </location>
</feature>
<dbReference type="PANTHER" id="PTHR11819">
    <property type="entry name" value="SOLUTE CARRIER FAMILY 5"/>
    <property type="match status" value="1"/>
</dbReference>
<evidence type="ECO:0000313" key="9">
    <source>
        <dbReference type="Proteomes" id="UP000316426"/>
    </source>
</evidence>
<feature type="transmembrane region" description="Helical" evidence="7">
    <location>
        <begin position="6"/>
        <end position="24"/>
    </location>
</feature>
<dbReference type="EMBL" id="CP036349">
    <property type="protein sequence ID" value="QDV74205.1"/>
    <property type="molecule type" value="Genomic_DNA"/>
</dbReference>
<dbReference type="Proteomes" id="UP000316426">
    <property type="component" value="Chromosome"/>
</dbReference>
<dbReference type="KEGG" id="bmei:Spa11_24050"/>
<feature type="transmembrane region" description="Helical" evidence="7">
    <location>
        <begin position="523"/>
        <end position="543"/>
    </location>
</feature>
<feature type="transmembrane region" description="Helical" evidence="7">
    <location>
        <begin position="161"/>
        <end position="180"/>
    </location>
</feature>
<comment type="similarity">
    <text evidence="2 6">Belongs to the sodium:solute symporter (SSF) (TC 2.A.21) family.</text>
</comment>
<dbReference type="PROSITE" id="PS50283">
    <property type="entry name" value="NA_SOLUT_SYMP_3"/>
    <property type="match status" value="1"/>
</dbReference>
<evidence type="ECO:0000256" key="5">
    <source>
        <dbReference type="ARBA" id="ARBA00023136"/>
    </source>
</evidence>
<evidence type="ECO:0000256" key="2">
    <source>
        <dbReference type="ARBA" id="ARBA00006434"/>
    </source>
</evidence>
<feature type="transmembrane region" description="Helical" evidence="7">
    <location>
        <begin position="479"/>
        <end position="502"/>
    </location>
</feature>
<dbReference type="InterPro" id="IPR038377">
    <property type="entry name" value="Na/Glc_symporter_sf"/>
</dbReference>
<evidence type="ECO:0000313" key="8">
    <source>
        <dbReference type="EMBL" id="QDV74205.1"/>
    </source>
</evidence>
<evidence type="ECO:0000256" key="7">
    <source>
        <dbReference type="SAM" id="Phobius"/>
    </source>
</evidence>
<dbReference type="RefSeq" id="WP_197529326.1">
    <property type="nucleotide sequence ID" value="NZ_CP036349.1"/>
</dbReference>
<dbReference type="PANTHER" id="PTHR11819:SF195">
    <property type="entry name" value="SODIUM_GLUCOSE COTRANSPORTER 4"/>
    <property type="match status" value="1"/>
</dbReference>
<keyword evidence="9" id="KW-1185">Reference proteome</keyword>
<name>A0A518K8U1_9BACT</name>
<sequence>MGFSILDWVVFFAFIGAVLAVGLFKSRRKSTDGEQTSQDYFLAGRGLSWWLVGFSLIAANISSEQFVGMSGSGASHVGLAIASYEWLAAITLVVVAFGFLPYFLRVGIYTMPEFLEYRYNGLARFLMAAATVLIYVLLVAAVTYSGALTVQTLASRFGVDVALWIPSLFIAVIAMVYVVAGGLKASVWADLLQGSALILGGLFIMWLAFGRLGEAETAAMYVSTTTGEIAVVDLDPEMSSVERFVELNRKQLNMFLPASDNVLPWTALLLGVWIPNFYYWGLNQYITQRTLGSSSLAQGQKGIVFAAYLKLVIPFIVVIPGILAFNLFSDEMRLEARGDASGAMTVYLKANPDTAFVTTVEAPDAAAIEAAQGPGYVIALYESKAAIAEEKAKSPWVLPMIKADFEKKDAAEFQAFSYVEDHAWQHVNQAFAEEVDAHNAEVTAAANAAGKQTVRQAMVAYKYDTALGLLLAMLPRNGMFGFVMAALLGAVISSLAAMLNAASSIFTLDLFNKHVAPGASQGTLVKVGRITVLALTVLAVWLSPKLSDPNISNSIFTIIQGVQGLISPGVLAIFAFGLLVRRAPRICGAAGLITNAIVYGSLWYLSSKTDVFAEYPFMNNFLNWMAISFVACLLVLSALTATAPLKEPVTFEANTDLDLKSSSGAWIAGLVAIALTIVFYILFSPLVIAR</sequence>
<proteinExistence type="inferred from homology"/>
<feature type="transmembrane region" description="Helical" evidence="7">
    <location>
        <begin position="81"/>
        <end position="104"/>
    </location>
</feature>
<evidence type="ECO:0000256" key="4">
    <source>
        <dbReference type="ARBA" id="ARBA00022989"/>
    </source>
</evidence>
<accession>A0A518K8U1</accession>
<evidence type="ECO:0000256" key="3">
    <source>
        <dbReference type="ARBA" id="ARBA00022692"/>
    </source>
</evidence>
<gene>
    <name evidence="8" type="primary">sglT_3</name>
    <name evidence="8" type="ORF">Spa11_24050</name>
</gene>
<evidence type="ECO:0000256" key="6">
    <source>
        <dbReference type="RuleBase" id="RU362091"/>
    </source>
</evidence>
<feature type="transmembrane region" description="Helical" evidence="7">
    <location>
        <begin position="262"/>
        <end position="282"/>
    </location>
</feature>
<dbReference type="GO" id="GO:0005412">
    <property type="term" value="F:D-glucose:sodium symporter activity"/>
    <property type="evidence" value="ECO:0007669"/>
    <property type="project" value="TreeGrafter"/>
</dbReference>
<keyword evidence="3 7" id="KW-0812">Transmembrane</keyword>